<reference evidence="3 4" key="1">
    <citation type="journal article" date="2014" name="PLoS Genet.">
        <title>Phylogenetically driven sequencing of extremely halophilic archaea reveals strategies for static and dynamic osmo-response.</title>
        <authorList>
            <person name="Becker E.A."/>
            <person name="Seitzer P.M."/>
            <person name="Tritt A."/>
            <person name="Larsen D."/>
            <person name="Krusor M."/>
            <person name="Yao A.I."/>
            <person name="Wu D."/>
            <person name="Madern D."/>
            <person name="Eisen J.A."/>
            <person name="Darling A.E."/>
            <person name="Facciotti M.T."/>
        </authorList>
    </citation>
    <scope>NUCLEOTIDE SEQUENCE [LARGE SCALE GENOMIC DNA]</scope>
    <source>
        <strain evidence="3 4">DSM 3751</strain>
    </source>
</reference>
<accession>L9YPX5</accession>
<keyword evidence="1" id="KW-0812">Transmembrane</keyword>
<evidence type="ECO:0000259" key="2">
    <source>
        <dbReference type="Pfam" id="PF14018"/>
    </source>
</evidence>
<dbReference type="Proteomes" id="UP000011618">
    <property type="component" value="Unassembled WGS sequence"/>
</dbReference>
<dbReference type="OrthoDB" id="233230at2157"/>
<keyword evidence="1" id="KW-0472">Membrane</keyword>
<dbReference type="eggNOG" id="arCOG12943">
    <property type="taxonomic scope" value="Archaea"/>
</dbReference>
<organism evidence="3 4">
    <name type="scientific">Natrinema pallidum DSM 3751</name>
    <dbReference type="NCBI Taxonomy" id="1227495"/>
    <lineage>
        <taxon>Archaea</taxon>
        <taxon>Methanobacteriati</taxon>
        <taxon>Methanobacteriota</taxon>
        <taxon>Stenosarchaea group</taxon>
        <taxon>Halobacteria</taxon>
        <taxon>Halobacteriales</taxon>
        <taxon>Natrialbaceae</taxon>
        <taxon>Natrinema</taxon>
    </lineage>
</organism>
<proteinExistence type="predicted"/>
<dbReference type="RefSeq" id="WP_006185940.1">
    <property type="nucleotide sequence ID" value="NZ_AOII01000072.1"/>
</dbReference>
<sequence>MSETSKITDKSAFTTGSLVKQVVLTIITLGLYPIYWTYKTAKALDQGTNQDLSPILAIIPFVNIIVFWQISNAAESVTDQGAMPIFLLFIFFPIISWYWVQTGINAVAQQ</sequence>
<dbReference type="Pfam" id="PF14018">
    <property type="entry name" value="DUF4234"/>
    <property type="match status" value="1"/>
</dbReference>
<keyword evidence="1" id="KW-1133">Transmembrane helix</keyword>
<evidence type="ECO:0000313" key="4">
    <source>
        <dbReference type="Proteomes" id="UP000011618"/>
    </source>
</evidence>
<dbReference type="InterPro" id="IPR025328">
    <property type="entry name" value="DUF4234"/>
</dbReference>
<dbReference type="AlphaFoldDB" id="L9YPX5"/>
<feature type="transmembrane region" description="Helical" evidence="1">
    <location>
        <begin position="52"/>
        <end position="70"/>
    </location>
</feature>
<dbReference type="PATRIC" id="fig|1227495.3.peg.2387"/>
<dbReference type="EMBL" id="AOII01000072">
    <property type="protein sequence ID" value="ELY76169.1"/>
    <property type="molecule type" value="Genomic_DNA"/>
</dbReference>
<feature type="transmembrane region" description="Helical" evidence="1">
    <location>
        <begin position="82"/>
        <end position="100"/>
    </location>
</feature>
<feature type="domain" description="DUF4234" evidence="2">
    <location>
        <begin position="17"/>
        <end position="100"/>
    </location>
</feature>
<evidence type="ECO:0000313" key="3">
    <source>
        <dbReference type="EMBL" id="ELY76169.1"/>
    </source>
</evidence>
<feature type="transmembrane region" description="Helical" evidence="1">
    <location>
        <begin position="12"/>
        <end position="32"/>
    </location>
</feature>
<name>L9YPX5_9EURY</name>
<comment type="caution">
    <text evidence="3">The sequence shown here is derived from an EMBL/GenBank/DDBJ whole genome shotgun (WGS) entry which is preliminary data.</text>
</comment>
<evidence type="ECO:0000256" key="1">
    <source>
        <dbReference type="SAM" id="Phobius"/>
    </source>
</evidence>
<gene>
    <name evidence="3" type="ORF">C487_11921</name>
</gene>
<protein>
    <recommendedName>
        <fullName evidence="2">DUF4234 domain-containing protein</fullName>
    </recommendedName>
</protein>